<organism evidence="3 4">
    <name type="scientific">Glossina fuscipes</name>
    <dbReference type="NCBI Taxonomy" id="7396"/>
    <lineage>
        <taxon>Eukaryota</taxon>
        <taxon>Metazoa</taxon>
        <taxon>Ecdysozoa</taxon>
        <taxon>Arthropoda</taxon>
        <taxon>Hexapoda</taxon>
        <taxon>Insecta</taxon>
        <taxon>Pterygota</taxon>
        <taxon>Neoptera</taxon>
        <taxon>Endopterygota</taxon>
        <taxon>Diptera</taxon>
        <taxon>Brachycera</taxon>
        <taxon>Muscomorpha</taxon>
        <taxon>Hippoboscoidea</taxon>
        <taxon>Glossinidae</taxon>
        <taxon>Glossina</taxon>
    </lineage>
</organism>
<feature type="transmembrane region" description="Helical" evidence="1">
    <location>
        <begin position="12"/>
        <end position="34"/>
    </location>
</feature>
<proteinExistence type="predicted"/>
<keyword evidence="1" id="KW-0472">Membrane</keyword>
<dbReference type="InterPro" id="IPR000782">
    <property type="entry name" value="FAS1_domain"/>
</dbReference>
<keyword evidence="1" id="KW-1133">Transmembrane helix</keyword>
<dbReference type="PANTHER" id="PTHR10900">
    <property type="entry name" value="PERIOSTIN-RELATED"/>
    <property type="match status" value="1"/>
</dbReference>
<dbReference type="Gene3D" id="2.30.180.10">
    <property type="entry name" value="FAS1 domain"/>
    <property type="match status" value="4"/>
</dbReference>
<feature type="domain" description="FAS1" evidence="2">
    <location>
        <begin position="485"/>
        <end position="646"/>
    </location>
</feature>
<dbReference type="Proteomes" id="UP000092443">
    <property type="component" value="Unplaced"/>
</dbReference>
<gene>
    <name evidence="4" type="primary">LOC119638846</name>
</gene>
<evidence type="ECO:0000313" key="4">
    <source>
        <dbReference type="RefSeq" id="XP_037891843.1"/>
    </source>
</evidence>
<feature type="domain" description="FAS1" evidence="2">
    <location>
        <begin position="324"/>
        <end position="481"/>
    </location>
</feature>
<dbReference type="GeneID" id="119638846"/>
<dbReference type="KEGG" id="gfs:119638846"/>
<dbReference type="InterPro" id="IPR036378">
    <property type="entry name" value="FAS1_dom_sf"/>
</dbReference>
<dbReference type="PROSITE" id="PS51257">
    <property type="entry name" value="PROKAR_LIPOPROTEIN"/>
    <property type="match status" value="1"/>
</dbReference>
<feature type="domain" description="FAS1" evidence="2">
    <location>
        <begin position="30"/>
        <end position="154"/>
    </location>
</feature>
<name>A0A9C6DUL4_9MUSC</name>
<reference evidence="4" key="1">
    <citation type="submission" date="2025-08" db="UniProtKB">
        <authorList>
            <consortium name="RefSeq"/>
        </authorList>
    </citation>
    <scope>IDENTIFICATION</scope>
    <source>
        <tissue evidence="4">Whole body pupa</tissue>
    </source>
</reference>
<dbReference type="PROSITE" id="PS50213">
    <property type="entry name" value="FAS1"/>
    <property type="match status" value="4"/>
</dbReference>
<evidence type="ECO:0000256" key="1">
    <source>
        <dbReference type="SAM" id="Phobius"/>
    </source>
</evidence>
<dbReference type="Pfam" id="PF02469">
    <property type="entry name" value="Fasciclin"/>
    <property type="match status" value="4"/>
</dbReference>
<evidence type="ECO:0000259" key="2">
    <source>
        <dbReference type="PROSITE" id="PS50213"/>
    </source>
</evidence>
<protein>
    <submittedName>
        <fullName evidence="4">Fasciclin-1 isoform X1</fullName>
    </submittedName>
</protein>
<dbReference type="InterPro" id="IPR050904">
    <property type="entry name" value="Adhesion/Biosynth-related"/>
</dbReference>
<dbReference type="AlphaFoldDB" id="A0A9C6DUL4"/>
<feature type="domain" description="FAS1" evidence="2">
    <location>
        <begin position="169"/>
        <end position="320"/>
    </location>
</feature>
<dbReference type="RefSeq" id="XP_037891843.1">
    <property type="nucleotide sequence ID" value="XM_038035915.1"/>
</dbReference>
<evidence type="ECO:0000313" key="3">
    <source>
        <dbReference type="Proteomes" id="UP000092443"/>
    </source>
</evidence>
<dbReference type="SMART" id="SM00554">
    <property type="entry name" value="FAS1"/>
    <property type="match status" value="4"/>
</dbReference>
<sequence length="682" mass="77677">MCIRSSSGDWGVFVQTLIISCFIALIQFTSASLLDKLQNNYLVSDFHELIRTDPVANSTLQLRSCTLFVPTNAAVRKYNGTILVSYHMATVPMTVRQLTKTIPSDFEGNPLLYITRNRKGEVYVNNAWINQTESTEIVTQENKRQVMHVINDVLVPLTLLPTARTQVTNPNAWEFLQQSDLFDVQENRLRTYRSQVTLMRKESLYQSPGGHTFFIPVDEGFKQTTRSSLVDRKVIDGHVILNSVLFSAAQSTEDTHTTAAFEDNIKVTVNFYYDNDKKLYVKSNTLVGDSKHSTGVVLAQVLKANIPVSNGVVHLIHRPLMIVDTTVKQFLEKNFGCNSFQSLVDNKNGALRRFYEVIMEIGGEVLDDINSLGDVTILAPSNEAWNASNIENIIGNREKMRDIVNMHIIKGRVDVEKIKQSNENMIGQFPTIHSSTFLYFNVNGDDTNEVVTVEGGGVNATIIVPDIAQTNGFVHIIDRVLGVPYTTVLGKLETDPMLSDTYRMGQFSSFNDQLNNTQRRFTYFVPRDRAWQKTQYDYPSVYKKLFMKDFAYHSRCIMERHLLIADDIYTMKTLAEMTKKQNDSIILPTFRDSLKIKVEEEVENLHDDDSTSWTGYVILWNYKRIRVFRPDVECTNGIIHVIDYPMLEKKDIVVSGGSYQLHSNFCIVFANFIILAIAKNLF</sequence>
<keyword evidence="3" id="KW-1185">Reference proteome</keyword>
<keyword evidence="1" id="KW-0812">Transmembrane</keyword>
<dbReference type="SUPFAM" id="SSF82153">
    <property type="entry name" value="FAS1 domain"/>
    <property type="match status" value="4"/>
</dbReference>
<dbReference type="PANTHER" id="PTHR10900:SF80">
    <property type="entry name" value="FASCICLIN-1"/>
    <property type="match status" value="1"/>
</dbReference>
<accession>A0A9C6DUL4</accession>